<dbReference type="EMBL" id="QKWP01000147">
    <property type="protein sequence ID" value="RIB26133.1"/>
    <property type="molecule type" value="Genomic_DNA"/>
</dbReference>
<dbReference type="GO" id="GO:0030246">
    <property type="term" value="F:carbohydrate binding"/>
    <property type="evidence" value="ECO:0007669"/>
    <property type="project" value="UniProtKB-KW"/>
</dbReference>
<keyword evidence="3" id="KW-1185">Reference proteome</keyword>
<dbReference type="SUPFAM" id="SSF49899">
    <property type="entry name" value="Concanavalin A-like lectins/glucanases"/>
    <property type="match status" value="1"/>
</dbReference>
<comment type="caution">
    <text evidence="2">The sequence shown here is derived from an EMBL/GenBank/DDBJ whole genome shotgun (WGS) entry which is preliminary data.</text>
</comment>
<keyword evidence="2" id="KW-0430">Lectin</keyword>
<dbReference type="Proteomes" id="UP000266673">
    <property type="component" value="Unassembled WGS sequence"/>
</dbReference>
<proteinExistence type="predicted"/>
<dbReference type="InterPro" id="IPR050618">
    <property type="entry name" value="Ubq-SigPath_Reg"/>
</dbReference>
<dbReference type="InterPro" id="IPR003877">
    <property type="entry name" value="SPRY_dom"/>
</dbReference>
<evidence type="ECO:0000313" key="2">
    <source>
        <dbReference type="EMBL" id="RIB26133.1"/>
    </source>
</evidence>
<evidence type="ECO:0000259" key="1">
    <source>
        <dbReference type="PROSITE" id="PS50188"/>
    </source>
</evidence>
<reference evidence="2 3" key="1">
    <citation type="submission" date="2018-06" db="EMBL/GenBank/DDBJ databases">
        <title>Comparative genomics reveals the genomic features of Rhizophagus irregularis, R. cerebriforme, R. diaphanum and Gigaspora rosea, and their symbiotic lifestyle signature.</title>
        <authorList>
            <person name="Morin E."/>
            <person name="San Clemente H."/>
            <person name="Chen E.C.H."/>
            <person name="De La Providencia I."/>
            <person name="Hainaut M."/>
            <person name="Kuo A."/>
            <person name="Kohler A."/>
            <person name="Murat C."/>
            <person name="Tang N."/>
            <person name="Roy S."/>
            <person name="Loubradou J."/>
            <person name="Henrissat B."/>
            <person name="Grigoriev I.V."/>
            <person name="Corradi N."/>
            <person name="Roux C."/>
            <person name="Martin F.M."/>
        </authorList>
    </citation>
    <scope>NUCLEOTIDE SEQUENCE [LARGE SCALE GENOMIC DNA]</scope>
    <source>
        <strain evidence="2 3">DAOM 194757</strain>
    </source>
</reference>
<dbReference type="Gene3D" id="2.60.120.920">
    <property type="match status" value="1"/>
</dbReference>
<dbReference type="AlphaFoldDB" id="A0A397W1G3"/>
<dbReference type="PANTHER" id="PTHR12864">
    <property type="entry name" value="RAN BINDING PROTEIN 9-RELATED"/>
    <property type="match status" value="1"/>
</dbReference>
<dbReference type="Pfam" id="PF00622">
    <property type="entry name" value="SPRY"/>
    <property type="match status" value="1"/>
</dbReference>
<dbReference type="InterPro" id="IPR013320">
    <property type="entry name" value="ConA-like_dom_sf"/>
</dbReference>
<dbReference type="InterPro" id="IPR001870">
    <property type="entry name" value="B30.2/SPRY"/>
</dbReference>
<dbReference type="InterPro" id="IPR043136">
    <property type="entry name" value="B30.2/SPRY_sf"/>
</dbReference>
<dbReference type="SMART" id="SM00449">
    <property type="entry name" value="SPRY"/>
    <property type="match status" value="1"/>
</dbReference>
<sequence length="182" mass="20153">MDLLTAWNLDDKSTYLSVDSSGLRVSYEGLGENDEDVGAIRANHPIPPYCKLFYFEVDIIDEGKNKIIGIGFCEKEFDLNRMTGWEDGSWGYHGDNGNFICSGNCHHHGPSFSNGDTIGCCLNFTNNTVFYTKNGINLGIAFRNLKGTLYPCVGLRSQGGSIEVNFGSRKFKFADIEAKPII</sequence>
<organism evidence="2 3">
    <name type="scientific">Gigaspora rosea</name>
    <dbReference type="NCBI Taxonomy" id="44941"/>
    <lineage>
        <taxon>Eukaryota</taxon>
        <taxon>Fungi</taxon>
        <taxon>Fungi incertae sedis</taxon>
        <taxon>Mucoromycota</taxon>
        <taxon>Glomeromycotina</taxon>
        <taxon>Glomeromycetes</taxon>
        <taxon>Diversisporales</taxon>
        <taxon>Gigasporaceae</taxon>
        <taxon>Gigaspora</taxon>
    </lineage>
</organism>
<protein>
    <submittedName>
        <fullName evidence="2">Concanavalin A-like lectin/glucanase domain-containing protein</fullName>
    </submittedName>
</protein>
<name>A0A397W1G3_9GLOM</name>
<feature type="domain" description="B30.2/SPRY" evidence="1">
    <location>
        <begin position="1"/>
        <end position="171"/>
    </location>
</feature>
<gene>
    <name evidence="2" type="ORF">C2G38_326386</name>
</gene>
<evidence type="ECO:0000313" key="3">
    <source>
        <dbReference type="Proteomes" id="UP000266673"/>
    </source>
</evidence>
<dbReference type="OrthoDB" id="25503at2759"/>
<accession>A0A397W1G3</accession>
<dbReference type="PROSITE" id="PS50188">
    <property type="entry name" value="B302_SPRY"/>
    <property type="match status" value="1"/>
</dbReference>